<accession>A0A7J8WFC8</accession>
<gene>
    <name evidence="1" type="ORF">Goklo_029621</name>
</gene>
<dbReference type="Proteomes" id="UP000593573">
    <property type="component" value="Unassembled WGS sequence"/>
</dbReference>
<keyword evidence="2" id="KW-1185">Reference proteome</keyword>
<evidence type="ECO:0000313" key="2">
    <source>
        <dbReference type="Proteomes" id="UP000593573"/>
    </source>
</evidence>
<proteinExistence type="predicted"/>
<sequence>MGESGGDNREQRDEISFLSEELIQLSVKGSRVVPDDKPTLICTIWIGQNLYLIVFELEEDLEVIMEGHEIPDCVVLSAAEKSKVKDDPPFTMALKAESNLVGKEVIQFNDLSKKDRAQVSYTGDSENGRIVDIINGEANNFKEVLYGRSEVGDEEKMLKNQVDVAIAISDEKMVDNTSSPVINSNSTKKMSWKRIALGQRGTQRVDENGNKKRKATEGILEIFNVEDDYGDGIKRQKKEQEKDLGDMLAETMSNIMDQNGVQLIMGSTAAKRQVDRAQ</sequence>
<dbReference type="AlphaFoldDB" id="A0A7J8WFC8"/>
<comment type="caution">
    <text evidence="1">The sequence shown here is derived from an EMBL/GenBank/DDBJ whole genome shotgun (WGS) entry which is preliminary data.</text>
</comment>
<name>A0A7J8WFC8_9ROSI</name>
<organism evidence="1 2">
    <name type="scientific">Gossypium klotzschianum</name>
    <dbReference type="NCBI Taxonomy" id="34286"/>
    <lineage>
        <taxon>Eukaryota</taxon>
        <taxon>Viridiplantae</taxon>
        <taxon>Streptophyta</taxon>
        <taxon>Embryophyta</taxon>
        <taxon>Tracheophyta</taxon>
        <taxon>Spermatophyta</taxon>
        <taxon>Magnoliopsida</taxon>
        <taxon>eudicotyledons</taxon>
        <taxon>Gunneridae</taxon>
        <taxon>Pentapetalae</taxon>
        <taxon>rosids</taxon>
        <taxon>malvids</taxon>
        <taxon>Malvales</taxon>
        <taxon>Malvaceae</taxon>
        <taxon>Malvoideae</taxon>
        <taxon>Gossypium</taxon>
    </lineage>
</organism>
<evidence type="ECO:0000313" key="1">
    <source>
        <dbReference type="EMBL" id="MBA0673349.1"/>
    </source>
</evidence>
<dbReference type="EMBL" id="JABFAB010247264">
    <property type="protein sequence ID" value="MBA0673349.1"/>
    <property type="molecule type" value="Genomic_DNA"/>
</dbReference>
<dbReference type="OrthoDB" id="10355989at2759"/>
<protein>
    <submittedName>
        <fullName evidence="1">Uncharacterized protein</fullName>
    </submittedName>
</protein>
<reference evidence="1 2" key="1">
    <citation type="journal article" date="2019" name="Genome Biol. Evol.">
        <title>Insights into the evolution of the New World diploid cottons (Gossypium, subgenus Houzingenia) based on genome sequencing.</title>
        <authorList>
            <person name="Grover C.E."/>
            <person name="Arick M.A. 2nd"/>
            <person name="Thrash A."/>
            <person name="Conover J.L."/>
            <person name="Sanders W.S."/>
            <person name="Peterson D.G."/>
            <person name="Frelichowski J.E."/>
            <person name="Scheffler J.A."/>
            <person name="Scheffler B.E."/>
            <person name="Wendel J.F."/>
        </authorList>
    </citation>
    <scope>NUCLEOTIDE SEQUENCE [LARGE SCALE GENOMIC DNA]</scope>
    <source>
        <strain evidence="1">57</strain>
        <tissue evidence="1">Leaf</tissue>
    </source>
</reference>